<dbReference type="PANTHER" id="PTHR35371:SF1">
    <property type="entry name" value="BLR7753 PROTEIN"/>
    <property type="match status" value="1"/>
</dbReference>
<dbReference type="PANTHER" id="PTHR35371">
    <property type="entry name" value="INNER MEMBRANE PROTEIN"/>
    <property type="match status" value="1"/>
</dbReference>
<organism evidence="6 7">
    <name type="scientific">Brevundimonas denitrificans</name>
    <dbReference type="NCBI Taxonomy" id="1443434"/>
    <lineage>
        <taxon>Bacteria</taxon>
        <taxon>Pseudomonadati</taxon>
        <taxon>Pseudomonadota</taxon>
        <taxon>Alphaproteobacteria</taxon>
        <taxon>Caulobacterales</taxon>
        <taxon>Caulobacteraceae</taxon>
        <taxon>Brevundimonas</taxon>
    </lineage>
</organism>
<evidence type="ECO:0000256" key="5">
    <source>
        <dbReference type="SAM" id="Phobius"/>
    </source>
</evidence>
<keyword evidence="7" id="KW-1185">Reference proteome</keyword>
<dbReference type="EMBL" id="BSOY01000019">
    <property type="protein sequence ID" value="GLS01169.1"/>
    <property type="molecule type" value="Genomic_DNA"/>
</dbReference>
<evidence type="ECO:0000256" key="4">
    <source>
        <dbReference type="ARBA" id="ARBA00023136"/>
    </source>
</evidence>
<dbReference type="Pfam" id="PF01124">
    <property type="entry name" value="MAPEG"/>
    <property type="match status" value="1"/>
</dbReference>
<evidence type="ECO:0000313" key="6">
    <source>
        <dbReference type="EMBL" id="GLS01169.1"/>
    </source>
</evidence>
<dbReference type="InterPro" id="IPR001129">
    <property type="entry name" value="Membr-assoc_MAPEG"/>
</dbReference>
<protein>
    <submittedName>
        <fullName evidence="6">Membrane protein</fullName>
    </submittedName>
</protein>
<sequence length="133" mass="14201">MDMTPEFIALAFVLILAIVQIGWAASARTADLGLKWNAGARDGEAPPPGKLAGRLTRAQANLFETLPIFAAAVIMAHVAGKDGGPLTLWGTHLYLFGRVIYLPLYAFGVAYVRSLVWAASFVGLLMIIAALFV</sequence>
<comment type="caution">
    <text evidence="6">The sequence shown here is derived from an EMBL/GenBank/DDBJ whole genome shotgun (WGS) entry which is preliminary data.</text>
</comment>
<keyword evidence="3 5" id="KW-1133">Transmembrane helix</keyword>
<proteinExistence type="predicted"/>
<dbReference type="RefSeq" id="WP_348521776.1">
    <property type="nucleotide sequence ID" value="NZ_BSOY01000019.1"/>
</dbReference>
<dbReference type="SUPFAM" id="SSF161084">
    <property type="entry name" value="MAPEG domain-like"/>
    <property type="match status" value="1"/>
</dbReference>
<accession>A0ABQ6BHM4</accession>
<feature type="transmembrane region" description="Helical" evidence="5">
    <location>
        <begin position="114"/>
        <end position="132"/>
    </location>
</feature>
<evidence type="ECO:0000313" key="7">
    <source>
        <dbReference type="Proteomes" id="UP001156921"/>
    </source>
</evidence>
<evidence type="ECO:0000256" key="3">
    <source>
        <dbReference type="ARBA" id="ARBA00022989"/>
    </source>
</evidence>
<gene>
    <name evidence="6" type="ORF">GCM10007859_11800</name>
</gene>
<dbReference type="Proteomes" id="UP001156921">
    <property type="component" value="Unassembled WGS sequence"/>
</dbReference>
<reference evidence="7" key="1">
    <citation type="journal article" date="2019" name="Int. J. Syst. Evol. Microbiol.">
        <title>The Global Catalogue of Microorganisms (GCM) 10K type strain sequencing project: providing services to taxonomists for standard genome sequencing and annotation.</title>
        <authorList>
            <consortium name="The Broad Institute Genomics Platform"/>
            <consortium name="The Broad Institute Genome Sequencing Center for Infectious Disease"/>
            <person name="Wu L."/>
            <person name="Ma J."/>
        </authorList>
    </citation>
    <scope>NUCLEOTIDE SEQUENCE [LARGE SCALE GENOMIC DNA]</scope>
    <source>
        <strain evidence="7">NBRC 110107</strain>
    </source>
</reference>
<dbReference type="InterPro" id="IPR023352">
    <property type="entry name" value="MAPEG-like_dom_sf"/>
</dbReference>
<keyword evidence="2 5" id="KW-0812">Transmembrane</keyword>
<name>A0ABQ6BHM4_9CAUL</name>
<feature type="transmembrane region" description="Helical" evidence="5">
    <location>
        <begin position="86"/>
        <end position="108"/>
    </location>
</feature>
<evidence type="ECO:0000256" key="2">
    <source>
        <dbReference type="ARBA" id="ARBA00022692"/>
    </source>
</evidence>
<dbReference type="Gene3D" id="1.20.120.550">
    <property type="entry name" value="Membrane associated eicosanoid/glutathione metabolism-like domain"/>
    <property type="match status" value="1"/>
</dbReference>
<evidence type="ECO:0000256" key="1">
    <source>
        <dbReference type="ARBA" id="ARBA00004370"/>
    </source>
</evidence>
<keyword evidence="4 5" id="KW-0472">Membrane</keyword>
<comment type="subcellular location">
    <subcellularLocation>
        <location evidence="1">Membrane</location>
    </subcellularLocation>
</comment>